<dbReference type="EMBL" id="CVVU01000245">
    <property type="protein sequence ID" value="CRP80882.1"/>
    <property type="molecule type" value="Genomic_DNA"/>
</dbReference>
<evidence type="ECO:0000313" key="1">
    <source>
        <dbReference type="EMBL" id="CRP80882.1"/>
    </source>
</evidence>
<comment type="caution">
    <text evidence="1">The sequence shown here is derived from an EMBL/GenBank/DDBJ whole genome shotgun (WGS) entry which is preliminary data.</text>
</comment>
<gene>
    <name evidence="1" type="ORF">PAERUG_P19_London_7_VIM_2_05_10_05622</name>
</gene>
<dbReference type="RefSeq" id="WP_153573937.1">
    <property type="nucleotide sequence ID" value="NZ_CAADLS010000456.1"/>
</dbReference>
<sequence length="50" mass="5836">MTGISKQGCLTLARYNNREMVRARKRGDWSMVLHSRLMRDSYMASARLNC</sequence>
<reference evidence="2" key="1">
    <citation type="submission" date="2015-06" db="EMBL/GenBank/DDBJ databases">
        <authorList>
            <person name="Radhakrishnan Rajesh"/>
            <person name="Underwood Anthony"/>
            <person name="Al-Shahib Ali"/>
        </authorList>
    </citation>
    <scope>NUCLEOTIDE SEQUENCE [LARGE SCALE GENOMIC DNA]</scope>
    <source>
        <strain evidence="2">P19_London_7_VIM_2_05_10</strain>
    </source>
</reference>
<proteinExistence type="predicted"/>
<accession>A0A9P1RBP4</accession>
<protein>
    <submittedName>
        <fullName evidence="1">Uncharacterized protein</fullName>
    </submittedName>
</protein>
<dbReference type="Proteomes" id="UP000045039">
    <property type="component" value="Unassembled WGS sequence"/>
</dbReference>
<dbReference type="AlphaFoldDB" id="A0A9P1RBP4"/>
<organism evidence="1 2">
    <name type="scientific">Pseudomonas aeruginosa</name>
    <dbReference type="NCBI Taxonomy" id="287"/>
    <lineage>
        <taxon>Bacteria</taxon>
        <taxon>Pseudomonadati</taxon>
        <taxon>Pseudomonadota</taxon>
        <taxon>Gammaproteobacteria</taxon>
        <taxon>Pseudomonadales</taxon>
        <taxon>Pseudomonadaceae</taxon>
        <taxon>Pseudomonas</taxon>
    </lineage>
</organism>
<name>A0A9P1RBP4_PSEAI</name>
<evidence type="ECO:0000313" key="2">
    <source>
        <dbReference type="Proteomes" id="UP000045039"/>
    </source>
</evidence>